<dbReference type="GO" id="GO:0004674">
    <property type="term" value="F:protein serine/threonine kinase activity"/>
    <property type="evidence" value="ECO:0007669"/>
    <property type="project" value="TreeGrafter"/>
</dbReference>
<dbReference type="InterPro" id="IPR001245">
    <property type="entry name" value="Ser-Thr/Tyr_kinase_cat_dom"/>
</dbReference>
<sequence>GYTANTLDDTAASGGILRLDVEELALLRLDETALIKNKSVARGAYGEVFLGQYKGETVAIKCLLPGKNSATDVKFLIEEIKITHQLDCPYIVKTLGASWQTISSIEMVVEWMDKGDLKNVLDQTKSATPQENSTTFTWREKIESLLCISEGLVYLHSLDIIHRDLTFCSILS</sequence>
<evidence type="ECO:0000259" key="1">
    <source>
        <dbReference type="PROSITE" id="PS50011"/>
    </source>
</evidence>
<dbReference type="GO" id="GO:0005524">
    <property type="term" value="F:ATP binding"/>
    <property type="evidence" value="ECO:0007669"/>
    <property type="project" value="InterPro"/>
</dbReference>
<comment type="caution">
    <text evidence="2">The sequence shown here is derived from an EMBL/GenBank/DDBJ whole genome shotgun (WGS) entry which is preliminary data.</text>
</comment>
<reference evidence="2" key="1">
    <citation type="submission" date="2019-06" db="EMBL/GenBank/DDBJ databases">
        <title>Genomics analysis of Aphanomyces spp. identifies a new class of oomycete effector associated with host adaptation.</title>
        <authorList>
            <person name="Gaulin E."/>
        </authorList>
    </citation>
    <scope>NUCLEOTIDE SEQUENCE</scope>
    <source>
        <strain evidence="2">CBS 578.67</strain>
    </source>
</reference>
<dbReference type="OrthoDB" id="4062651at2759"/>
<dbReference type="EMBL" id="VJMH01002633">
    <property type="protein sequence ID" value="KAF0708097.1"/>
    <property type="molecule type" value="Genomic_DNA"/>
</dbReference>
<name>A0A6A4ZAV4_9STRA</name>
<dbReference type="Gene3D" id="3.30.200.20">
    <property type="entry name" value="Phosphorylase Kinase, domain 1"/>
    <property type="match status" value="1"/>
</dbReference>
<organism evidence="2">
    <name type="scientific">Aphanomyces stellatus</name>
    <dbReference type="NCBI Taxonomy" id="120398"/>
    <lineage>
        <taxon>Eukaryota</taxon>
        <taxon>Sar</taxon>
        <taxon>Stramenopiles</taxon>
        <taxon>Oomycota</taxon>
        <taxon>Saprolegniomycetes</taxon>
        <taxon>Saprolegniales</taxon>
        <taxon>Verrucalvaceae</taxon>
        <taxon>Aphanomyces</taxon>
    </lineage>
</organism>
<gene>
    <name evidence="2" type="ORF">As57867_006436</name>
</gene>
<dbReference type="InterPro" id="IPR051681">
    <property type="entry name" value="Ser/Thr_Kinases-Pseudokinases"/>
</dbReference>
<accession>A0A6A4ZAV4</accession>
<dbReference type="InterPro" id="IPR011009">
    <property type="entry name" value="Kinase-like_dom_sf"/>
</dbReference>
<dbReference type="Gene3D" id="1.10.510.10">
    <property type="entry name" value="Transferase(Phosphotransferase) domain 1"/>
    <property type="match status" value="1"/>
</dbReference>
<feature type="non-terminal residue" evidence="2">
    <location>
        <position position="172"/>
    </location>
</feature>
<feature type="domain" description="Protein kinase" evidence="1">
    <location>
        <begin position="34"/>
        <end position="172"/>
    </location>
</feature>
<dbReference type="Pfam" id="PF07714">
    <property type="entry name" value="PK_Tyr_Ser-Thr"/>
    <property type="match status" value="1"/>
</dbReference>
<dbReference type="AlphaFoldDB" id="A0A6A4ZAV4"/>
<proteinExistence type="predicted"/>
<dbReference type="SUPFAM" id="SSF56112">
    <property type="entry name" value="Protein kinase-like (PK-like)"/>
    <property type="match status" value="1"/>
</dbReference>
<dbReference type="InterPro" id="IPR000719">
    <property type="entry name" value="Prot_kinase_dom"/>
</dbReference>
<feature type="non-terminal residue" evidence="2">
    <location>
        <position position="1"/>
    </location>
</feature>
<dbReference type="PANTHER" id="PTHR44329:SF214">
    <property type="entry name" value="PROTEIN KINASE DOMAIN-CONTAINING PROTEIN"/>
    <property type="match status" value="1"/>
</dbReference>
<dbReference type="PROSITE" id="PS50011">
    <property type="entry name" value="PROTEIN_KINASE_DOM"/>
    <property type="match status" value="1"/>
</dbReference>
<dbReference type="PANTHER" id="PTHR44329">
    <property type="entry name" value="SERINE/THREONINE-PROTEIN KINASE TNNI3K-RELATED"/>
    <property type="match status" value="1"/>
</dbReference>
<protein>
    <recommendedName>
        <fullName evidence="1">Protein kinase domain-containing protein</fullName>
    </recommendedName>
</protein>
<evidence type="ECO:0000313" key="2">
    <source>
        <dbReference type="EMBL" id="KAF0708097.1"/>
    </source>
</evidence>